<keyword evidence="3" id="KW-1185">Reference proteome</keyword>
<accession>A0A6J8DQX1</accession>
<feature type="domain" description="DZIP3-like HEPN" evidence="1">
    <location>
        <begin position="53"/>
        <end position="172"/>
    </location>
</feature>
<proteinExistence type="predicted"/>
<name>A0A6J8DQX1_MYTCO</name>
<reference evidence="2 3" key="1">
    <citation type="submission" date="2020-06" db="EMBL/GenBank/DDBJ databases">
        <authorList>
            <person name="Li R."/>
            <person name="Bekaert M."/>
        </authorList>
    </citation>
    <scope>NUCLEOTIDE SEQUENCE [LARGE SCALE GENOMIC DNA]</scope>
    <source>
        <strain evidence="3">wild</strain>
    </source>
</reference>
<dbReference type="Pfam" id="PF18738">
    <property type="entry name" value="HEPN_DZIP3"/>
    <property type="match status" value="1"/>
</dbReference>
<evidence type="ECO:0000313" key="3">
    <source>
        <dbReference type="Proteomes" id="UP000507470"/>
    </source>
</evidence>
<dbReference type="EMBL" id="CACVKT020007709">
    <property type="protein sequence ID" value="CAC5410137.1"/>
    <property type="molecule type" value="Genomic_DNA"/>
</dbReference>
<dbReference type="OrthoDB" id="5978864at2759"/>
<sequence>MNKTVIAIDGIEEDRFIRTQKLMDVATDALRVKFDDWHPPKTLKETLRFYKKNIMKNINRKDQDKLYPESGPPITSAEMDLTLLVRVLRNTGIEKPYFGFDNKPLDSENNFGADVVRLNYLRNDLYHSNDRKLNEQQYESMSKTLKEVISRFSGSLFDDKIRCIMEGSLDTRAVSFTWHVHEAILLAPKACNKAVIQPIKASVIQLYDHQPLRYLIYGGTVLTYGMTNIQSLEELIYYLSVVQCVTVRQCIFILNEHPFLKEKLAQLILGQETSVGHGFMIVENVNISASNSTPISVLSGLHSQCGQVKQGFMPSSRPCAMDSSCTKGEVTEAPFRKRHFIKHYTKEHCRMVEQQHSMSYSNCITDSASAESTTKVECCNLSGSNIDKNLYFTCQTELQSEFPSSCQLSRSYTDGNQLMTNELEAALVLKCPEPHHSKNQVNSPLNTDFPKASQSDLNGNGCCGILESEVIEKTAPINSELSEGVSCVLHLANEPSIFFEASTFKAL</sequence>
<gene>
    <name evidence="2" type="ORF">MCOR_43341</name>
</gene>
<evidence type="ECO:0000313" key="2">
    <source>
        <dbReference type="EMBL" id="CAC5410137.1"/>
    </source>
</evidence>
<evidence type="ECO:0000259" key="1">
    <source>
        <dbReference type="Pfam" id="PF18738"/>
    </source>
</evidence>
<organism evidence="2 3">
    <name type="scientific">Mytilus coruscus</name>
    <name type="common">Sea mussel</name>
    <dbReference type="NCBI Taxonomy" id="42192"/>
    <lineage>
        <taxon>Eukaryota</taxon>
        <taxon>Metazoa</taxon>
        <taxon>Spiralia</taxon>
        <taxon>Lophotrochozoa</taxon>
        <taxon>Mollusca</taxon>
        <taxon>Bivalvia</taxon>
        <taxon>Autobranchia</taxon>
        <taxon>Pteriomorphia</taxon>
        <taxon>Mytilida</taxon>
        <taxon>Mytiloidea</taxon>
        <taxon>Mytilidae</taxon>
        <taxon>Mytilinae</taxon>
        <taxon>Mytilus</taxon>
    </lineage>
</organism>
<protein>
    <recommendedName>
        <fullName evidence="1">DZIP3-like HEPN domain-containing protein</fullName>
    </recommendedName>
</protein>
<dbReference type="AlphaFoldDB" id="A0A6J8DQX1"/>
<dbReference type="Proteomes" id="UP000507470">
    <property type="component" value="Unassembled WGS sequence"/>
</dbReference>
<dbReference type="InterPro" id="IPR041249">
    <property type="entry name" value="HEPN_DZIP3"/>
</dbReference>